<dbReference type="AlphaFoldDB" id="A0A7J8QZ16"/>
<proteinExistence type="predicted"/>
<name>A0A7J8QZ16_GOSDV</name>
<evidence type="ECO:0000313" key="3">
    <source>
        <dbReference type="Proteomes" id="UP000593561"/>
    </source>
</evidence>
<sequence length="169" mass="19125">MLKSMGNTRFKPLFQPVLLTACHCKTLKHPNAKILRLYQEKSVKKLSVFSLASSKDYPRFNGFFKINEGPRYIIIGVPTYTDVERPIFRCLITQIEAYKGVVDFLGLHNAMGTRGVIGDKWSMRILWGCAIGSAVALYMVAVERQKQNRDQMMAESLKAMESEGSGERV</sequence>
<dbReference type="EMBL" id="JABFAC010000002">
    <property type="protein sequence ID" value="MBA0606530.1"/>
    <property type="molecule type" value="Genomic_DNA"/>
</dbReference>
<protein>
    <submittedName>
        <fullName evidence="2">Uncharacterized protein</fullName>
    </submittedName>
</protein>
<feature type="transmembrane region" description="Helical" evidence="1">
    <location>
        <begin position="121"/>
        <end position="142"/>
    </location>
</feature>
<gene>
    <name evidence="2" type="ORF">Godav_018982</name>
</gene>
<keyword evidence="1" id="KW-1133">Transmembrane helix</keyword>
<keyword evidence="1" id="KW-0472">Membrane</keyword>
<keyword evidence="1" id="KW-0812">Transmembrane</keyword>
<organism evidence="2 3">
    <name type="scientific">Gossypium davidsonii</name>
    <name type="common">Davidson's cotton</name>
    <name type="synonym">Gossypium klotzschianum subsp. davidsonii</name>
    <dbReference type="NCBI Taxonomy" id="34287"/>
    <lineage>
        <taxon>Eukaryota</taxon>
        <taxon>Viridiplantae</taxon>
        <taxon>Streptophyta</taxon>
        <taxon>Embryophyta</taxon>
        <taxon>Tracheophyta</taxon>
        <taxon>Spermatophyta</taxon>
        <taxon>Magnoliopsida</taxon>
        <taxon>eudicotyledons</taxon>
        <taxon>Gunneridae</taxon>
        <taxon>Pentapetalae</taxon>
        <taxon>rosids</taxon>
        <taxon>malvids</taxon>
        <taxon>Malvales</taxon>
        <taxon>Malvaceae</taxon>
        <taxon>Malvoideae</taxon>
        <taxon>Gossypium</taxon>
    </lineage>
</organism>
<evidence type="ECO:0000256" key="1">
    <source>
        <dbReference type="SAM" id="Phobius"/>
    </source>
</evidence>
<dbReference type="Proteomes" id="UP000593561">
    <property type="component" value="Unassembled WGS sequence"/>
</dbReference>
<reference evidence="2 3" key="1">
    <citation type="journal article" date="2019" name="Genome Biol. Evol.">
        <title>Insights into the evolution of the New World diploid cottons (Gossypium, subgenus Houzingenia) based on genome sequencing.</title>
        <authorList>
            <person name="Grover C.E."/>
            <person name="Arick M.A. 2nd"/>
            <person name="Thrash A."/>
            <person name="Conover J.L."/>
            <person name="Sanders W.S."/>
            <person name="Peterson D.G."/>
            <person name="Frelichowski J.E."/>
            <person name="Scheffler J.A."/>
            <person name="Scheffler B.E."/>
            <person name="Wendel J.F."/>
        </authorList>
    </citation>
    <scope>NUCLEOTIDE SEQUENCE [LARGE SCALE GENOMIC DNA]</scope>
    <source>
        <strain evidence="2">27</strain>
        <tissue evidence="2">Leaf</tissue>
    </source>
</reference>
<comment type="caution">
    <text evidence="2">The sequence shown here is derived from an EMBL/GenBank/DDBJ whole genome shotgun (WGS) entry which is preliminary data.</text>
</comment>
<dbReference type="PROSITE" id="PS51257">
    <property type="entry name" value="PROKAR_LIPOPROTEIN"/>
    <property type="match status" value="1"/>
</dbReference>
<evidence type="ECO:0000313" key="2">
    <source>
        <dbReference type="EMBL" id="MBA0606530.1"/>
    </source>
</evidence>
<accession>A0A7J8QZ16</accession>
<keyword evidence="3" id="KW-1185">Reference proteome</keyword>